<proteinExistence type="predicted"/>
<dbReference type="STRING" id="90262.A0A1X2ISB3"/>
<keyword evidence="6" id="KW-1185">Reference proteome</keyword>
<sequence>MENGSEYSPLPARRSDVQRTSSFKNMSAEIEQVVTRLLRTTKSLLEALNLWSQLRMSTTDIFDLHRTLESQFYLVSQSFESAYINTSDLTWIPHQLRQSVMECMEQEPSTAALDQYLPRIRDAIVHLLHGLKGKQQELRDMDMQVPQMSSSPPQPQQGPPVSQRNSYRSQDYRNRSNENYVRNNTTTTTSTASNTSLNYSDSTGSARSTRSCYSQQDHTSPAMMSTVPSDRLTRSDYDPHTGGMPQPIPSSDPRTSYGRISSSSSSKQQSSWKLSHTPSSSSAPAQQPIPSRSASRTLSTQGSGVTGSQLPHPPASALTSPRDHQSTKNNNNDFDESDTHTANALAALKRQENLARRSSVRRTSMYRGNNTNPDYASKRYLADAPPVPSLFNPSSTTSTLNKVDENRPTIAHELGPMTASPSSSERTDNYSTNNTTLNVPETSTATPSALASSSVSSSSPPSSSLTLYLQMDQQMKKVSYSGEISLPALSMLFIEQFGYSAGQQDFPNIYIRDSTLPNVSYELQDLTEVVDKTILSLTLHGHKEENPVDWVNSIVKEWNETRHTILEQMERLEQKVAHRDLDTETLIQQVVHQTLATTTPIALQQSTTVATLDEKTMGGTPEPTIPEELPNDNMATASSVANDINSDVPVATTTTTTNNNQDTPATAPLTEIIKVQQNTEEQQQQRDEIEKLQRQVMILRQAQMELQEEHAKTVTHLEEQNLKLKTMSDKETNNAQQAATIKATPSQARHYIEQGKEELLTSSDKITTRLEDLQDAIDHLKLDVTQRKCRPSETQMEHCREERKALADDIEAFGTYIAKVKPTWKKTWEQELQTIVKEQQTLKEQEGLLLDMNDDLCALQEVFENLEKICAFQEKSHHQVREFHVAPPEDGFEGMTSVLKQVATIDVDHGRRLKALEMADRMRQRELANRTDEFEKELSTFVGHKKLKKTGGAMEMDRLRQEKDMDMIQRLYKEKQQQQQQPLDGNMSTGDELEDNKGSGGDDSVDPATDSNRTQDPVKDESDANDTPSSANEIDRQDSKSD</sequence>
<feature type="compositionally biased region" description="Low complexity" evidence="3">
    <location>
        <begin position="443"/>
        <end position="463"/>
    </location>
</feature>
<dbReference type="GO" id="GO:0051286">
    <property type="term" value="C:cell tip"/>
    <property type="evidence" value="ECO:0007669"/>
    <property type="project" value="TreeGrafter"/>
</dbReference>
<dbReference type="EMBL" id="MCGE01000005">
    <property type="protein sequence ID" value="ORZ21412.1"/>
    <property type="molecule type" value="Genomic_DNA"/>
</dbReference>
<reference evidence="5 6" key="1">
    <citation type="submission" date="2016-07" db="EMBL/GenBank/DDBJ databases">
        <title>Pervasive Adenine N6-methylation of Active Genes in Fungi.</title>
        <authorList>
            <consortium name="DOE Joint Genome Institute"/>
            <person name="Mondo S.J."/>
            <person name="Dannebaum R.O."/>
            <person name="Kuo R.C."/>
            <person name="Labutti K."/>
            <person name="Haridas S."/>
            <person name="Kuo A."/>
            <person name="Salamov A."/>
            <person name="Ahrendt S.R."/>
            <person name="Lipzen A."/>
            <person name="Sullivan W."/>
            <person name="Andreopoulos W.B."/>
            <person name="Clum A."/>
            <person name="Lindquist E."/>
            <person name="Daum C."/>
            <person name="Ramamoorthy G.K."/>
            <person name="Gryganskyi A."/>
            <person name="Culley D."/>
            <person name="Magnuson J.K."/>
            <person name="James T.Y."/>
            <person name="O'Malley M.A."/>
            <person name="Stajich J.E."/>
            <person name="Spatafora J.W."/>
            <person name="Visel A."/>
            <person name="Grigoriev I.V."/>
        </authorList>
    </citation>
    <scope>NUCLEOTIDE SEQUENCE [LARGE SCALE GENOMIC DNA]</scope>
    <source>
        <strain evidence="5 6">NRRL 1336</strain>
    </source>
</reference>
<dbReference type="AlphaFoldDB" id="A0A1X2ISB3"/>
<dbReference type="Pfam" id="PF23153">
    <property type="entry name" value="Aip3p_Bud6_N"/>
    <property type="match status" value="1"/>
</dbReference>
<feature type="domain" description="Actin interacting protein 3 C-terminal" evidence="4">
    <location>
        <begin position="468"/>
        <end position="965"/>
    </location>
</feature>
<evidence type="ECO:0000256" key="3">
    <source>
        <dbReference type="SAM" id="MobiDB-lite"/>
    </source>
</evidence>
<dbReference type="GO" id="GO:0005519">
    <property type="term" value="F:cytoskeletal regulatory protein binding"/>
    <property type="evidence" value="ECO:0007669"/>
    <property type="project" value="InterPro"/>
</dbReference>
<dbReference type="GO" id="GO:0005737">
    <property type="term" value="C:cytoplasm"/>
    <property type="evidence" value="ECO:0007669"/>
    <property type="project" value="TreeGrafter"/>
</dbReference>
<dbReference type="InterPro" id="IPR051825">
    <property type="entry name" value="SRCIN1"/>
</dbReference>
<dbReference type="OrthoDB" id="783096at2759"/>
<dbReference type="PANTHER" id="PTHR22741">
    <property type="entry name" value="P140CAP/SNIP-RELATED"/>
    <property type="match status" value="1"/>
</dbReference>
<dbReference type="Gene3D" id="1.20.58.1540">
    <property type="entry name" value="Actin interacting protein 3, C-terminal domain"/>
    <property type="match status" value="1"/>
</dbReference>
<dbReference type="InterPro" id="IPR056279">
    <property type="entry name" value="Aip3p_Bud6_N"/>
</dbReference>
<protein>
    <submittedName>
        <fullName evidence="5">Actin interacting protein 3-domain-containing protein</fullName>
    </submittedName>
</protein>
<comment type="caution">
    <text evidence="5">The sequence shown here is derived from an EMBL/GenBank/DDBJ whole genome shotgun (WGS) entry which is preliminary data.</text>
</comment>
<dbReference type="InterPro" id="IPR022782">
    <property type="entry name" value="AIP3-like_C"/>
</dbReference>
<feature type="compositionally biased region" description="Low complexity" evidence="3">
    <location>
        <begin position="183"/>
        <end position="196"/>
    </location>
</feature>
<feature type="compositionally biased region" description="Polar residues" evidence="3">
    <location>
        <begin position="197"/>
        <end position="228"/>
    </location>
</feature>
<evidence type="ECO:0000256" key="1">
    <source>
        <dbReference type="ARBA" id="ARBA00023054"/>
    </source>
</evidence>
<evidence type="ECO:0000256" key="2">
    <source>
        <dbReference type="SAM" id="Coils"/>
    </source>
</evidence>
<feature type="compositionally biased region" description="Basic and acidic residues" evidence="3">
    <location>
        <begin position="1033"/>
        <end position="1042"/>
    </location>
</feature>
<dbReference type="SMART" id="SM00806">
    <property type="entry name" value="AIP3"/>
    <property type="match status" value="1"/>
</dbReference>
<name>A0A1X2ISB3_9FUNG</name>
<evidence type="ECO:0000313" key="6">
    <source>
        <dbReference type="Proteomes" id="UP000193560"/>
    </source>
</evidence>
<feature type="region of interest" description="Disordered" evidence="3">
    <location>
        <begin position="412"/>
        <end position="463"/>
    </location>
</feature>
<dbReference type="InterPro" id="IPR005613">
    <property type="entry name" value="AIP3_C"/>
</dbReference>
<feature type="region of interest" description="Disordered" evidence="3">
    <location>
        <begin position="973"/>
        <end position="1042"/>
    </location>
</feature>
<feature type="compositionally biased region" description="Polar residues" evidence="3">
    <location>
        <begin position="296"/>
        <end position="309"/>
    </location>
</feature>
<gene>
    <name evidence="5" type="ORF">BCR42DRAFT_346219</name>
</gene>
<feature type="region of interest" description="Disordered" evidence="3">
    <location>
        <begin position="351"/>
        <end position="380"/>
    </location>
</feature>
<feature type="coiled-coil region" evidence="2">
    <location>
        <begin position="672"/>
        <end position="709"/>
    </location>
</feature>
<feature type="compositionally biased region" description="Polar residues" evidence="3">
    <location>
        <begin position="419"/>
        <end position="442"/>
    </location>
</feature>
<dbReference type="GO" id="GO:0030010">
    <property type="term" value="P:establishment of cell polarity"/>
    <property type="evidence" value="ECO:0007669"/>
    <property type="project" value="TreeGrafter"/>
</dbReference>
<feature type="region of interest" description="Disordered" evidence="3">
    <location>
        <begin position="144"/>
        <end position="338"/>
    </location>
</feature>
<organism evidence="5 6">
    <name type="scientific">Absidia repens</name>
    <dbReference type="NCBI Taxonomy" id="90262"/>
    <lineage>
        <taxon>Eukaryota</taxon>
        <taxon>Fungi</taxon>
        <taxon>Fungi incertae sedis</taxon>
        <taxon>Mucoromycota</taxon>
        <taxon>Mucoromycotina</taxon>
        <taxon>Mucoromycetes</taxon>
        <taxon>Mucorales</taxon>
        <taxon>Cunninghamellaceae</taxon>
        <taxon>Absidia</taxon>
    </lineage>
</organism>
<dbReference type="Pfam" id="PF03915">
    <property type="entry name" value="AIP3"/>
    <property type="match status" value="1"/>
</dbReference>
<feature type="region of interest" description="Disordered" evidence="3">
    <location>
        <begin position="1"/>
        <end position="21"/>
    </location>
</feature>
<dbReference type="PANTHER" id="PTHR22741:SF10">
    <property type="entry name" value="COILED-COIL DOMAIN-CONTAINING PROTEIN CG32809"/>
    <property type="match status" value="1"/>
</dbReference>
<accession>A0A1X2ISB3</accession>
<keyword evidence="1 2" id="KW-0175">Coiled coil</keyword>
<evidence type="ECO:0000313" key="5">
    <source>
        <dbReference type="EMBL" id="ORZ21412.1"/>
    </source>
</evidence>
<dbReference type="Proteomes" id="UP000193560">
    <property type="component" value="Unassembled WGS sequence"/>
</dbReference>
<evidence type="ECO:0000259" key="4">
    <source>
        <dbReference type="SMART" id="SM00806"/>
    </source>
</evidence>
<feature type="compositionally biased region" description="Low complexity" evidence="3">
    <location>
        <begin position="261"/>
        <end position="295"/>
    </location>
</feature>